<dbReference type="EMBL" id="CP016094">
    <property type="protein sequence ID" value="AOS46117.1"/>
    <property type="molecule type" value="Genomic_DNA"/>
</dbReference>
<keyword evidence="3" id="KW-1185">Reference proteome</keyword>
<feature type="chain" id="PRO_5009105473" description="Oxidative stress defense protein" evidence="1">
    <location>
        <begin position="21"/>
        <end position="227"/>
    </location>
</feature>
<dbReference type="Pfam" id="PF04402">
    <property type="entry name" value="SIMPL"/>
    <property type="match status" value="1"/>
</dbReference>
<dbReference type="AlphaFoldDB" id="A0A1D8AZ04"/>
<sequence length="227" mass="25164">MHTIMKFILPLILCISTALAEIKVSSTGYVTTNADTALIYFMLQEKNRSISEASAILDSRIKEMESQLKAVLATCATQLVKEEIEVADRYSVRIGCEQDYALTRSMVLYCTGDLSHVKRLLGILFQSGGAVVPTPYQETVVYGLRDSATAIMSAYEQALKESRARATEIAVRSGLQLGRLKAVEHTVLSTDTRGLYWGNGARLPFFESNREDKVVATGTWLFTFETD</sequence>
<dbReference type="KEGG" id="obg:Verru16b_03213"/>
<dbReference type="InterPro" id="IPR007497">
    <property type="entry name" value="SIMPL/DUF541"/>
</dbReference>
<evidence type="ECO:0000313" key="2">
    <source>
        <dbReference type="EMBL" id="AOS46117.1"/>
    </source>
</evidence>
<evidence type="ECO:0008006" key="4">
    <source>
        <dbReference type="Google" id="ProtNLM"/>
    </source>
</evidence>
<gene>
    <name evidence="2" type="ORF">Verru16b_03213</name>
</gene>
<reference evidence="2 3" key="1">
    <citation type="submission" date="2016-06" db="EMBL/GenBank/DDBJ databases">
        <title>Three novel species with peptidoglycan cell walls form the new genus Lacunisphaera gen. nov. in the family Opitutaceae of the verrucomicrobial subdivision 4.</title>
        <authorList>
            <person name="Rast P."/>
            <person name="Gloeckner I."/>
            <person name="Jogler M."/>
            <person name="Boedeker C."/>
            <person name="Jeske O."/>
            <person name="Wiegand S."/>
            <person name="Reinhardt R."/>
            <person name="Schumann P."/>
            <person name="Rohde M."/>
            <person name="Spring S."/>
            <person name="Gloeckner F.O."/>
            <person name="Jogler C."/>
        </authorList>
    </citation>
    <scope>NUCLEOTIDE SEQUENCE [LARGE SCALE GENOMIC DNA]</scope>
    <source>
        <strain evidence="2 3">IG16b</strain>
    </source>
</reference>
<organism evidence="2 3">
    <name type="scientific">Lacunisphaera limnophila</name>
    <dbReference type="NCBI Taxonomy" id="1838286"/>
    <lineage>
        <taxon>Bacteria</taxon>
        <taxon>Pseudomonadati</taxon>
        <taxon>Verrucomicrobiota</taxon>
        <taxon>Opitutia</taxon>
        <taxon>Opitutales</taxon>
        <taxon>Opitutaceae</taxon>
        <taxon>Lacunisphaera</taxon>
    </lineage>
</organism>
<proteinExistence type="predicted"/>
<protein>
    <recommendedName>
        <fullName evidence="4">Oxidative stress defense protein</fullName>
    </recommendedName>
</protein>
<name>A0A1D8AZ04_9BACT</name>
<dbReference type="Proteomes" id="UP000095228">
    <property type="component" value="Chromosome"/>
</dbReference>
<accession>A0A1D8AZ04</accession>
<keyword evidence="1" id="KW-0732">Signal</keyword>
<evidence type="ECO:0000256" key="1">
    <source>
        <dbReference type="SAM" id="SignalP"/>
    </source>
</evidence>
<feature type="signal peptide" evidence="1">
    <location>
        <begin position="1"/>
        <end position="20"/>
    </location>
</feature>
<evidence type="ECO:0000313" key="3">
    <source>
        <dbReference type="Proteomes" id="UP000095228"/>
    </source>
</evidence>